<protein>
    <submittedName>
        <fullName evidence="1">Uncharacterized protein</fullName>
    </submittedName>
</protein>
<dbReference type="AlphaFoldDB" id="A0A0A8Z7A0"/>
<organism evidence="1">
    <name type="scientific">Arundo donax</name>
    <name type="common">Giant reed</name>
    <name type="synonym">Donax arundinaceus</name>
    <dbReference type="NCBI Taxonomy" id="35708"/>
    <lineage>
        <taxon>Eukaryota</taxon>
        <taxon>Viridiplantae</taxon>
        <taxon>Streptophyta</taxon>
        <taxon>Embryophyta</taxon>
        <taxon>Tracheophyta</taxon>
        <taxon>Spermatophyta</taxon>
        <taxon>Magnoliopsida</taxon>
        <taxon>Liliopsida</taxon>
        <taxon>Poales</taxon>
        <taxon>Poaceae</taxon>
        <taxon>PACMAD clade</taxon>
        <taxon>Arundinoideae</taxon>
        <taxon>Arundineae</taxon>
        <taxon>Arundo</taxon>
    </lineage>
</organism>
<evidence type="ECO:0000313" key="1">
    <source>
        <dbReference type="EMBL" id="JAD34666.1"/>
    </source>
</evidence>
<accession>A0A0A8Z7A0</accession>
<reference evidence="1" key="1">
    <citation type="submission" date="2014-09" db="EMBL/GenBank/DDBJ databases">
        <authorList>
            <person name="Magalhaes I.L.F."/>
            <person name="Oliveira U."/>
            <person name="Santos F.R."/>
            <person name="Vidigal T.H.D.A."/>
            <person name="Brescovit A.D."/>
            <person name="Santos A.J."/>
        </authorList>
    </citation>
    <scope>NUCLEOTIDE SEQUENCE</scope>
    <source>
        <tissue evidence="1">Shoot tissue taken approximately 20 cm above the soil surface</tissue>
    </source>
</reference>
<proteinExistence type="predicted"/>
<reference evidence="1" key="2">
    <citation type="journal article" date="2015" name="Data Brief">
        <title>Shoot transcriptome of the giant reed, Arundo donax.</title>
        <authorList>
            <person name="Barrero R.A."/>
            <person name="Guerrero F.D."/>
            <person name="Moolhuijzen P."/>
            <person name="Goolsby J.A."/>
            <person name="Tidwell J."/>
            <person name="Bellgard S.E."/>
            <person name="Bellgard M.I."/>
        </authorList>
    </citation>
    <scope>NUCLEOTIDE SEQUENCE</scope>
    <source>
        <tissue evidence="1">Shoot tissue taken approximately 20 cm above the soil surface</tissue>
    </source>
</reference>
<dbReference type="EMBL" id="GBRH01263229">
    <property type="protein sequence ID" value="JAD34666.1"/>
    <property type="molecule type" value="Transcribed_RNA"/>
</dbReference>
<name>A0A0A8Z7A0_ARUDO</name>
<sequence>MLWCGGPSRISARVPLTSDKSPSEASRDLTDTAVIRRKRPSCCYSRVRVFCLCGHPSSHPPSNLGL</sequence>